<dbReference type="RefSeq" id="WP_073092994.1">
    <property type="nucleotide sequence ID" value="NZ_FQWY01000034.1"/>
</dbReference>
<feature type="transmembrane region" description="Helical" evidence="7">
    <location>
        <begin position="199"/>
        <end position="222"/>
    </location>
</feature>
<keyword evidence="3" id="KW-1003">Cell membrane</keyword>
<feature type="transmembrane region" description="Helical" evidence="7">
    <location>
        <begin position="98"/>
        <end position="116"/>
    </location>
</feature>
<evidence type="ECO:0000313" key="9">
    <source>
        <dbReference type="Proteomes" id="UP000242329"/>
    </source>
</evidence>
<feature type="transmembrane region" description="Helical" evidence="7">
    <location>
        <begin position="243"/>
        <end position="264"/>
    </location>
</feature>
<dbReference type="OrthoDB" id="9811110at2"/>
<keyword evidence="4 7" id="KW-0812">Transmembrane</keyword>
<evidence type="ECO:0000256" key="7">
    <source>
        <dbReference type="SAM" id="Phobius"/>
    </source>
</evidence>
<feature type="transmembrane region" description="Helical" evidence="7">
    <location>
        <begin position="276"/>
        <end position="304"/>
    </location>
</feature>
<dbReference type="PANTHER" id="PTHR43823">
    <property type="entry name" value="SPORULATION PROTEIN YKVU"/>
    <property type="match status" value="1"/>
</dbReference>
<dbReference type="Pfam" id="PF01554">
    <property type="entry name" value="MatE"/>
    <property type="match status" value="2"/>
</dbReference>
<sequence length="457" mass="50146">MRFKGNLGEDSIGRLLITMSLPAMIGMTIQALYNIVDTFWVGKIGTGEAIAALTICFPIQMVMIAIASGTGIGLTSIISRRLGAKKVNDAVNAAEHGLLIVFIYAIITVVVGLLYIEQILAIFGVTPELYPMSYDYINIIFLGSILKYFAMMSGSMIQAEGNAGIPMRSMVTGAITNMVLDPFFIFGIAPFPALGVKGAAIATLIGQAAGAGINLHYLFFSHQSQLTPRLKSFKFNLFIFKEIYKVGFPSMIMQLVGSLILLVLNHSLAPYGYRAIAAMGIYFRVQSLIFMPLFGLNQGLIPIVGFNYGARNLSRMKSAIKKARLGAFILMSIGFIGFQLFPAQLVSIFNQDPELIELGVIAMRNITWLLPLVGPSIIMSSTFQAVGKGFTAMWLSLLRQVILLLPLLFILPRFWGIKGIWLAFPFSDFISITITALVFMRYMKHLEKHGFPETAAS</sequence>
<feature type="transmembrane region" description="Helical" evidence="7">
    <location>
        <begin position="397"/>
        <end position="415"/>
    </location>
</feature>
<protein>
    <submittedName>
        <fullName evidence="8">Putative efflux protein, MATE family</fullName>
    </submittedName>
</protein>
<dbReference type="Proteomes" id="UP000242329">
    <property type="component" value="Unassembled WGS sequence"/>
</dbReference>
<proteinExistence type="predicted"/>
<keyword evidence="9" id="KW-1185">Reference proteome</keyword>
<dbReference type="GO" id="GO:0015297">
    <property type="term" value="F:antiporter activity"/>
    <property type="evidence" value="ECO:0007669"/>
    <property type="project" value="InterPro"/>
</dbReference>
<dbReference type="AlphaFoldDB" id="A0A1M5QJ20"/>
<keyword evidence="2" id="KW-0813">Transport</keyword>
<dbReference type="NCBIfam" id="TIGR00797">
    <property type="entry name" value="matE"/>
    <property type="match status" value="1"/>
</dbReference>
<feature type="transmembrane region" description="Helical" evidence="7">
    <location>
        <begin position="325"/>
        <end position="346"/>
    </location>
</feature>
<feature type="transmembrane region" description="Helical" evidence="7">
    <location>
        <begin position="421"/>
        <end position="440"/>
    </location>
</feature>
<feature type="transmembrane region" description="Helical" evidence="7">
    <location>
        <begin position="366"/>
        <end position="385"/>
    </location>
</feature>
<evidence type="ECO:0000256" key="1">
    <source>
        <dbReference type="ARBA" id="ARBA00004651"/>
    </source>
</evidence>
<keyword evidence="6 7" id="KW-0472">Membrane</keyword>
<keyword evidence="5 7" id="KW-1133">Transmembrane helix</keyword>
<dbReference type="InterPro" id="IPR051327">
    <property type="entry name" value="MATE_MepA_subfamily"/>
</dbReference>
<feature type="transmembrane region" description="Helical" evidence="7">
    <location>
        <begin position="49"/>
        <end position="77"/>
    </location>
</feature>
<evidence type="ECO:0000256" key="6">
    <source>
        <dbReference type="ARBA" id="ARBA00023136"/>
    </source>
</evidence>
<evidence type="ECO:0000256" key="3">
    <source>
        <dbReference type="ARBA" id="ARBA00022475"/>
    </source>
</evidence>
<reference evidence="9" key="1">
    <citation type="submission" date="2016-11" db="EMBL/GenBank/DDBJ databases">
        <authorList>
            <person name="Varghese N."/>
            <person name="Submissions S."/>
        </authorList>
    </citation>
    <scope>NUCLEOTIDE SEQUENCE [LARGE SCALE GENOMIC DNA]</scope>
    <source>
        <strain evidence="9">DSM 11003</strain>
    </source>
</reference>
<dbReference type="EMBL" id="FQWY01000034">
    <property type="protein sequence ID" value="SHH13780.1"/>
    <property type="molecule type" value="Genomic_DNA"/>
</dbReference>
<dbReference type="InterPro" id="IPR048279">
    <property type="entry name" value="MdtK-like"/>
</dbReference>
<feature type="transmembrane region" description="Helical" evidence="7">
    <location>
        <begin position="169"/>
        <end position="193"/>
    </location>
</feature>
<evidence type="ECO:0000256" key="2">
    <source>
        <dbReference type="ARBA" id="ARBA00022448"/>
    </source>
</evidence>
<dbReference type="PIRSF" id="PIRSF006603">
    <property type="entry name" value="DinF"/>
    <property type="match status" value="1"/>
</dbReference>
<name>A0A1M5QJ20_9FIRM</name>
<evidence type="ECO:0000256" key="5">
    <source>
        <dbReference type="ARBA" id="ARBA00022989"/>
    </source>
</evidence>
<gene>
    <name evidence="8" type="ORF">SAMN02745221_01774</name>
</gene>
<dbReference type="PANTHER" id="PTHR43823:SF3">
    <property type="entry name" value="MULTIDRUG EXPORT PROTEIN MEPA"/>
    <property type="match status" value="1"/>
</dbReference>
<dbReference type="GO" id="GO:0042910">
    <property type="term" value="F:xenobiotic transmembrane transporter activity"/>
    <property type="evidence" value="ECO:0007669"/>
    <property type="project" value="InterPro"/>
</dbReference>
<evidence type="ECO:0000256" key="4">
    <source>
        <dbReference type="ARBA" id="ARBA00022692"/>
    </source>
</evidence>
<accession>A0A1M5QJ20</accession>
<feature type="transmembrane region" description="Helical" evidence="7">
    <location>
        <begin position="136"/>
        <end position="157"/>
    </location>
</feature>
<evidence type="ECO:0000313" key="8">
    <source>
        <dbReference type="EMBL" id="SHH13780.1"/>
    </source>
</evidence>
<feature type="transmembrane region" description="Helical" evidence="7">
    <location>
        <begin position="12"/>
        <end position="33"/>
    </location>
</feature>
<dbReference type="GO" id="GO:0005886">
    <property type="term" value="C:plasma membrane"/>
    <property type="evidence" value="ECO:0007669"/>
    <property type="project" value="UniProtKB-SubCell"/>
</dbReference>
<dbReference type="InterPro" id="IPR002528">
    <property type="entry name" value="MATE_fam"/>
</dbReference>
<comment type="subcellular location">
    <subcellularLocation>
        <location evidence="1">Cell membrane</location>
        <topology evidence="1">Multi-pass membrane protein</topology>
    </subcellularLocation>
</comment>
<organism evidence="8 9">
    <name type="scientific">Thermosyntropha lipolytica DSM 11003</name>
    <dbReference type="NCBI Taxonomy" id="1123382"/>
    <lineage>
        <taxon>Bacteria</taxon>
        <taxon>Bacillati</taxon>
        <taxon>Bacillota</taxon>
        <taxon>Clostridia</taxon>
        <taxon>Eubacteriales</taxon>
        <taxon>Syntrophomonadaceae</taxon>
        <taxon>Thermosyntropha</taxon>
    </lineage>
</organism>
<dbReference type="STRING" id="1123382.SAMN02745221_01774"/>